<dbReference type="Ensembl" id="ENSTNIT00000023052.1">
    <property type="protein sequence ID" value="ENSTNIP00000022811.1"/>
    <property type="gene ID" value="ENSTNIG00000019578.1"/>
</dbReference>
<keyword evidence="3" id="KW-1185">Reference proteome</keyword>
<name>H3DQL2_TETNG</name>
<reference evidence="3" key="1">
    <citation type="journal article" date="2004" name="Nature">
        <title>Genome duplication in the teleost fish Tetraodon nigroviridis reveals the early vertebrate proto-karyotype.</title>
        <authorList>
            <person name="Jaillon O."/>
            <person name="Aury J.-M."/>
            <person name="Brunet F."/>
            <person name="Petit J.-L."/>
            <person name="Stange-Thomann N."/>
            <person name="Mauceli E."/>
            <person name="Bouneau L."/>
            <person name="Fischer C."/>
            <person name="Ozouf-Costaz C."/>
            <person name="Bernot A."/>
            <person name="Nicaud S."/>
            <person name="Jaffe D."/>
            <person name="Fisher S."/>
            <person name="Lutfalla G."/>
            <person name="Dossat C."/>
            <person name="Segurens B."/>
            <person name="Dasilva C."/>
            <person name="Salanoubat M."/>
            <person name="Levy M."/>
            <person name="Boudet N."/>
            <person name="Castellano S."/>
            <person name="Anthouard V."/>
            <person name="Jubin C."/>
            <person name="Castelli V."/>
            <person name="Katinka M."/>
            <person name="Vacherie B."/>
            <person name="Biemont C."/>
            <person name="Skalli Z."/>
            <person name="Cattolico L."/>
            <person name="Poulain J."/>
            <person name="De Berardinis V."/>
            <person name="Cruaud C."/>
            <person name="Duprat S."/>
            <person name="Brottier P."/>
            <person name="Coutanceau J.-P."/>
            <person name="Gouzy J."/>
            <person name="Parra G."/>
            <person name="Lardier G."/>
            <person name="Chapple C."/>
            <person name="McKernan K.J."/>
            <person name="McEwan P."/>
            <person name="Bosak S."/>
            <person name="Kellis M."/>
            <person name="Volff J.-N."/>
            <person name="Guigo R."/>
            <person name="Zody M.C."/>
            <person name="Mesirov J."/>
            <person name="Lindblad-Toh K."/>
            <person name="Birren B."/>
            <person name="Nusbaum C."/>
            <person name="Kahn D."/>
            <person name="Robinson-Rechavi M."/>
            <person name="Laudet V."/>
            <person name="Schachter V."/>
            <person name="Quetier F."/>
            <person name="Saurin W."/>
            <person name="Scarpelli C."/>
            <person name="Wincker P."/>
            <person name="Lander E.S."/>
            <person name="Weissenbach J."/>
            <person name="Roest Crollius H."/>
        </authorList>
    </citation>
    <scope>NUCLEOTIDE SEQUENCE [LARGE SCALE GENOMIC DNA]</scope>
</reference>
<reference evidence="2" key="2">
    <citation type="submission" date="2025-08" db="UniProtKB">
        <authorList>
            <consortium name="Ensembl"/>
        </authorList>
    </citation>
    <scope>IDENTIFICATION</scope>
</reference>
<dbReference type="HOGENOM" id="CLU_2084132_0_0_1"/>
<evidence type="ECO:0000256" key="1">
    <source>
        <dbReference type="SAM" id="MobiDB-lite"/>
    </source>
</evidence>
<feature type="compositionally biased region" description="Basic and acidic residues" evidence="1">
    <location>
        <begin position="79"/>
        <end position="96"/>
    </location>
</feature>
<reference evidence="2" key="3">
    <citation type="submission" date="2025-09" db="UniProtKB">
        <authorList>
            <consortium name="Ensembl"/>
        </authorList>
    </citation>
    <scope>IDENTIFICATION</scope>
</reference>
<feature type="region of interest" description="Disordered" evidence="1">
    <location>
        <begin position="78"/>
        <end position="117"/>
    </location>
</feature>
<dbReference type="STRING" id="99883.ENSTNIP00000022811"/>
<dbReference type="Proteomes" id="UP000007303">
    <property type="component" value="Unassembled WGS sequence"/>
</dbReference>
<organism evidence="2 3">
    <name type="scientific">Tetraodon nigroviridis</name>
    <name type="common">Spotted green pufferfish</name>
    <name type="synonym">Chelonodon nigroviridis</name>
    <dbReference type="NCBI Taxonomy" id="99883"/>
    <lineage>
        <taxon>Eukaryota</taxon>
        <taxon>Metazoa</taxon>
        <taxon>Chordata</taxon>
        <taxon>Craniata</taxon>
        <taxon>Vertebrata</taxon>
        <taxon>Euteleostomi</taxon>
        <taxon>Actinopterygii</taxon>
        <taxon>Neopterygii</taxon>
        <taxon>Teleostei</taxon>
        <taxon>Neoteleostei</taxon>
        <taxon>Acanthomorphata</taxon>
        <taxon>Eupercaria</taxon>
        <taxon>Tetraodontiformes</taxon>
        <taxon>Tetradontoidea</taxon>
        <taxon>Tetraodontidae</taxon>
        <taxon>Tetraodon</taxon>
    </lineage>
</organism>
<dbReference type="AlphaFoldDB" id="H3DQL2"/>
<proteinExistence type="predicted"/>
<evidence type="ECO:0000313" key="3">
    <source>
        <dbReference type="Proteomes" id="UP000007303"/>
    </source>
</evidence>
<accession>H3DQL2</accession>
<evidence type="ECO:0000313" key="2">
    <source>
        <dbReference type="Ensembl" id="ENSTNIP00000022811.1"/>
    </source>
</evidence>
<dbReference type="InParanoid" id="H3DQL2"/>
<sequence length="117" mass="13039">MLEIYAIEDLHNRKLAHHRHSPNNRNASDEGGKYVFEPASATVLALRRDRAFCAEVTSEKECGVLLNQTLLLRRAGGPDLRRGLHEDGVHGEEHAGARRLRPPRGDGLRNAEGRGTR</sequence>
<feature type="compositionally biased region" description="Basic and acidic residues" evidence="1">
    <location>
        <begin position="103"/>
        <end position="117"/>
    </location>
</feature>
<protein>
    <submittedName>
        <fullName evidence="2">Uncharacterized protein</fullName>
    </submittedName>
</protein>